<organism evidence="2 3">
    <name type="scientific">Sphingobacterium corticibacter</name>
    <dbReference type="NCBI Taxonomy" id="2171749"/>
    <lineage>
        <taxon>Bacteria</taxon>
        <taxon>Pseudomonadati</taxon>
        <taxon>Bacteroidota</taxon>
        <taxon>Sphingobacteriia</taxon>
        <taxon>Sphingobacteriales</taxon>
        <taxon>Sphingobacteriaceae</taxon>
        <taxon>Sphingobacterium</taxon>
    </lineage>
</organism>
<dbReference type="Proteomes" id="UP000245627">
    <property type="component" value="Unassembled WGS sequence"/>
</dbReference>
<dbReference type="EMBL" id="QDKG01000001">
    <property type="protein sequence ID" value="PVH27009.1"/>
    <property type="molecule type" value="Genomic_DNA"/>
</dbReference>
<evidence type="ECO:0000313" key="2">
    <source>
        <dbReference type="EMBL" id="PVH27009.1"/>
    </source>
</evidence>
<sequence>MTQREIANTFADQPTKIGEVRMPKWGIVGRLLGLYRTKELSISGLPLGKVQLIAAEFDDMLGGEEVEGMIQSDQINMLLKSNLPQLVKVIGMAVSKGAKMPSRDLMDALNEQFTMPELAEAISEVYRRLDLSTFFGILALTKSLNLSDTQDQQAHGQPSSTPPSLPKDGPSNS</sequence>
<comment type="caution">
    <text evidence="2">The sequence shown here is derived from an EMBL/GenBank/DDBJ whole genome shotgun (WGS) entry which is preliminary data.</text>
</comment>
<accession>A0A2T8HNH9</accession>
<reference evidence="2 3" key="1">
    <citation type="submission" date="2018-04" db="EMBL/GenBank/DDBJ databases">
        <title>Sphingobacterium cortibacter sp. nov.</title>
        <authorList>
            <person name="Li Y."/>
        </authorList>
    </citation>
    <scope>NUCLEOTIDE SEQUENCE [LARGE SCALE GENOMIC DNA]</scope>
    <source>
        <strain evidence="2 3">2c-3</strain>
    </source>
</reference>
<proteinExistence type="predicted"/>
<feature type="region of interest" description="Disordered" evidence="1">
    <location>
        <begin position="148"/>
        <end position="173"/>
    </location>
</feature>
<protein>
    <submittedName>
        <fullName evidence="2">Uncharacterized protein</fullName>
    </submittedName>
</protein>
<name>A0A2T8HNH9_9SPHI</name>
<evidence type="ECO:0000256" key="1">
    <source>
        <dbReference type="SAM" id="MobiDB-lite"/>
    </source>
</evidence>
<feature type="compositionally biased region" description="Polar residues" evidence="1">
    <location>
        <begin position="148"/>
        <end position="159"/>
    </location>
</feature>
<keyword evidence="3" id="KW-1185">Reference proteome</keyword>
<evidence type="ECO:0000313" key="3">
    <source>
        <dbReference type="Proteomes" id="UP000245627"/>
    </source>
</evidence>
<dbReference type="AlphaFoldDB" id="A0A2T8HNH9"/>
<gene>
    <name evidence="2" type="ORF">DC487_05280</name>
</gene>